<dbReference type="PRINTS" id="PR00062">
    <property type="entry name" value="RIBOSOMALL20"/>
</dbReference>
<dbReference type="Proteomes" id="UP000179448">
    <property type="component" value="Unassembled WGS sequence"/>
</dbReference>
<dbReference type="Gene3D" id="6.10.160.10">
    <property type="match status" value="1"/>
</dbReference>
<dbReference type="NCBIfam" id="TIGR01032">
    <property type="entry name" value="rplT_bact"/>
    <property type="match status" value="1"/>
</dbReference>
<accession>A0A1F6WQ53</accession>
<dbReference type="FunFam" id="1.10.1900.20:FF:000001">
    <property type="entry name" value="50S ribosomal protein L20"/>
    <property type="match status" value="1"/>
</dbReference>
<organism evidence="9 10">
    <name type="scientific">Candidatus Nomurabacteria bacterium RIFCSPLOWO2_01_FULL_36_10b</name>
    <dbReference type="NCBI Taxonomy" id="1801766"/>
    <lineage>
        <taxon>Bacteria</taxon>
        <taxon>Candidatus Nomuraibacteriota</taxon>
    </lineage>
</organism>
<keyword evidence="5 7" id="KW-0687">Ribonucleoprotein</keyword>
<evidence type="ECO:0000256" key="7">
    <source>
        <dbReference type="HAMAP-Rule" id="MF_00382"/>
    </source>
</evidence>
<keyword evidence="2 7" id="KW-0699">rRNA-binding</keyword>
<comment type="caution">
    <text evidence="9">The sequence shown here is derived from an EMBL/GenBank/DDBJ whole genome shotgun (WGS) entry which is preliminary data.</text>
</comment>
<dbReference type="Gene3D" id="1.10.1900.20">
    <property type="entry name" value="Ribosomal protein L20"/>
    <property type="match status" value="1"/>
</dbReference>
<dbReference type="GO" id="GO:0019843">
    <property type="term" value="F:rRNA binding"/>
    <property type="evidence" value="ECO:0007669"/>
    <property type="project" value="UniProtKB-UniRule"/>
</dbReference>
<keyword evidence="4 7" id="KW-0689">Ribosomal protein</keyword>
<dbReference type="GO" id="GO:0006412">
    <property type="term" value="P:translation"/>
    <property type="evidence" value="ECO:0007669"/>
    <property type="project" value="InterPro"/>
</dbReference>
<keyword evidence="3 7" id="KW-0694">RNA-binding</keyword>
<comment type="function">
    <text evidence="7 8">Binds directly to 23S ribosomal RNA and is necessary for the in vitro assembly process of the 50S ribosomal subunit. It is not involved in the protein synthesizing functions of that subunit.</text>
</comment>
<dbReference type="PROSITE" id="PS00937">
    <property type="entry name" value="RIBOSOMAL_L20"/>
    <property type="match status" value="1"/>
</dbReference>
<dbReference type="AlphaFoldDB" id="A0A1F6WQ53"/>
<dbReference type="CDD" id="cd07026">
    <property type="entry name" value="Ribosomal_L20"/>
    <property type="match status" value="1"/>
</dbReference>
<evidence type="ECO:0000256" key="3">
    <source>
        <dbReference type="ARBA" id="ARBA00022884"/>
    </source>
</evidence>
<evidence type="ECO:0000256" key="2">
    <source>
        <dbReference type="ARBA" id="ARBA00022730"/>
    </source>
</evidence>
<dbReference type="InterPro" id="IPR049946">
    <property type="entry name" value="RIBOSOMAL_L20_CS"/>
</dbReference>
<dbReference type="GO" id="GO:0005840">
    <property type="term" value="C:ribosome"/>
    <property type="evidence" value="ECO:0007669"/>
    <property type="project" value="UniProtKB-KW"/>
</dbReference>
<dbReference type="Pfam" id="PF00453">
    <property type="entry name" value="Ribosomal_L20"/>
    <property type="match status" value="1"/>
</dbReference>
<dbReference type="GO" id="GO:0000027">
    <property type="term" value="P:ribosomal large subunit assembly"/>
    <property type="evidence" value="ECO:0007669"/>
    <property type="project" value="UniProtKB-UniRule"/>
</dbReference>
<evidence type="ECO:0000313" key="9">
    <source>
        <dbReference type="EMBL" id="OGI83990.1"/>
    </source>
</evidence>
<comment type="similarity">
    <text evidence="1 7 8">Belongs to the bacterial ribosomal protein bL20 family.</text>
</comment>
<dbReference type="PANTHER" id="PTHR10986">
    <property type="entry name" value="39S RIBOSOMAL PROTEIN L20"/>
    <property type="match status" value="1"/>
</dbReference>
<dbReference type="InterPro" id="IPR005813">
    <property type="entry name" value="Ribosomal_bL20"/>
</dbReference>
<name>A0A1F6WQ53_9BACT</name>
<gene>
    <name evidence="7" type="primary">rplT</name>
    <name evidence="9" type="ORF">A2997_00900</name>
</gene>
<dbReference type="EMBL" id="MFUQ01000005">
    <property type="protein sequence ID" value="OGI83990.1"/>
    <property type="molecule type" value="Genomic_DNA"/>
</dbReference>
<dbReference type="GO" id="GO:1990904">
    <property type="term" value="C:ribonucleoprotein complex"/>
    <property type="evidence" value="ECO:0007669"/>
    <property type="project" value="UniProtKB-KW"/>
</dbReference>
<protein>
    <recommendedName>
        <fullName evidence="6 7">Large ribosomal subunit protein bL20</fullName>
    </recommendedName>
</protein>
<evidence type="ECO:0000256" key="6">
    <source>
        <dbReference type="ARBA" id="ARBA00035172"/>
    </source>
</evidence>
<dbReference type="GO" id="GO:0003735">
    <property type="term" value="F:structural constituent of ribosome"/>
    <property type="evidence" value="ECO:0007669"/>
    <property type="project" value="InterPro"/>
</dbReference>
<evidence type="ECO:0000256" key="8">
    <source>
        <dbReference type="RuleBase" id="RU000560"/>
    </source>
</evidence>
<dbReference type="HAMAP" id="MF_00382">
    <property type="entry name" value="Ribosomal_bL20"/>
    <property type="match status" value="1"/>
</dbReference>
<evidence type="ECO:0000313" key="10">
    <source>
        <dbReference type="Proteomes" id="UP000179448"/>
    </source>
</evidence>
<dbReference type="STRING" id="1801766.A2997_00900"/>
<evidence type="ECO:0000256" key="5">
    <source>
        <dbReference type="ARBA" id="ARBA00023274"/>
    </source>
</evidence>
<sequence length="114" mass="13662">MVRIKRGTISMKRRRNVLAKTKGYRFGRSTKEREARTAMYHAGNYAFAHRRRKKGDFRRLWNIRINAAIRPFGFSYNKFINLLTTKKFSINRKMLQEIAQTHPATFKRIVEKIK</sequence>
<reference evidence="9 10" key="1">
    <citation type="journal article" date="2016" name="Nat. Commun.">
        <title>Thousands of microbial genomes shed light on interconnected biogeochemical processes in an aquifer system.</title>
        <authorList>
            <person name="Anantharaman K."/>
            <person name="Brown C.T."/>
            <person name="Hug L.A."/>
            <person name="Sharon I."/>
            <person name="Castelle C.J."/>
            <person name="Probst A.J."/>
            <person name="Thomas B.C."/>
            <person name="Singh A."/>
            <person name="Wilkins M.J."/>
            <person name="Karaoz U."/>
            <person name="Brodie E.L."/>
            <person name="Williams K.H."/>
            <person name="Hubbard S.S."/>
            <person name="Banfield J.F."/>
        </authorList>
    </citation>
    <scope>NUCLEOTIDE SEQUENCE [LARGE SCALE GENOMIC DNA]</scope>
</reference>
<evidence type="ECO:0000256" key="4">
    <source>
        <dbReference type="ARBA" id="ARBA00022980"/>
    </source>
</evidence>
<dbReference type="InterPro" id="IPR035566">
    <property type="entry name" value="Ribosomal_protein_bL20_C"/>
</dbReference>
<evidence type="ECO:0000256" key="1">
    <source>
        <dbReference type="ARBA" id="ARBA00007698"/>
    </source>
</evidence>
<proteinExistence type="inferred from homology"/>
<dbReference type="SUPFAM" id="SSF74731">
    <property type="entry name" value="Ribosomal protein L20"/>
    <property type="match status" value="1"/>
</dbReference>